<dbReference type="InterPro" id="IPR016181">
    <property type="entry name" value="Acyl_CoA_acyltransferase"/>
</dbReference>
<dbReference type="InterPro" id="IPR002912">
    <property type="entry name" value="ACT_dom"/>
</dbReference>
<comment type="caution">
    <text evidence="4">The sequence shown here is derived from an EMBL/GenBank/DDBJ whole genome shotgun (WGS) entry which is preliminary data.</text>
</comment>
<dbReference type="AlphaFoldDB" id="A0A660CCP1"/>
<proteinExistence type="predicted"/>
<dbReference type="PROSITE" id="PS51671">
    <property type="entry name" value="ACT"/>
    <property type="match status" value="1"/>
</dbReference>
<keyword evidence="5" id="KW-1185">Reference proteome</keyword>
<feature type="compositionally biased region" description="Basic residues" evidence="1">
    <location>
        <begin position="20"/>
        <end position="29"/>
    </location>
</feature>
<dbReference type="RefSeq" id="WP_246134743.1">
    <property type="nucleotide sequence ID" value="NZ_JOIJ01000003.1"/>
</dbReference>
<evidence type="ECO:0000259" key="3">
    <source>
        <dbReference type="PROSITE" id="PS51671"/>
    </source>
</evidence>
<dbReference type="PROSITE" id="PS51186">
    <property type="entry name" value="GNAT"/>
    <property type="match status" value="1"/>
</dbReference>
<feature type="domain" description="ACT" evidence="3">
    <location>
        <begin position="57"/>
        <end position="136"/>
    </location>
</feature>
<protein>
    <submittedName>
        <fullName evidence="4">L-amino acid N-acyltransferase YncA</fullName>
    </submittedName>
</protein>
<gene>
    <name evidence="4" type="ORF">JD82_02006</name>
</gene>
<accession>A0A660CCP1</accession>
<evidence type="ECO:0000313" key="5">
    <source>
        <dbReference type="Proteomes" id="UP000317303"/>
    </source>
</evidence>
<organism evidence="4 5">
    <name type="scientific">Prauserella rugosa</name>
    <dbReference type="NCBI Taxonomy" id="43354"/>
    <lineage>
        <taxon>Bacteria</taxon>
        <taxon>Bacillati</taxon>
        <taxon>Actinomycetota</taxon>
        <taxon>Actinomycetes</taxon>
        <taxon>Pseudonocardiales</taxon>
        <taxon>Pseudonocardiaceae</taxon>
        <taxon>Prauserella</taxon>
    </lineage>
</organism>
<evidence type="ECO:0000256" key="1">
    <source>
        <dbReference type="SAM" id="MobiDB-lite"/>
    </source>
</evidence>
<dbReference type="EMBL" id="VLJV01000001">
    <property type="protein sequence ID" value="TWH20164.1"/>
    <property type="molecule type" value="Genomic_DNA"/>
</dbReference>
<name>A0A660CCP1_9PSEU</name>
<dbReference type="SUPFAM" id="SSF55729">
    <property type="entry name" value="Acyl-CoA N-acyltransferases (Nat)"/>
    <property type="match status" value="1"/>
</dbReference>
<feature type="domain" description="N-acetyltransferase" evidence="2">
    <location>
        <begin position="242"/>
        <end position="390"/>
    </location>
</feature>
<feature type="region of interest" description="Disordered" evidence="1">
    <location>
        <begin position="1"/>
        <end position="47"/>
    </location>
</feature>
<dbReference type="SUPFAM" id="SSF55021">
    <property type="entry name" value="ACT-like"/>
    <property type="match status" value="1"/>
</dbReference>
<sequence length="390" mass="40680">MNIRRRPASGRPDVPPARHTAARAKHGARAGRADTDATDTDTDTEAAAGARVRPVWRLRVRMDDRPGTLARVAIRLAELECNVLGVTVLPVPGGVLDEIVVRPGPGVTRADVLAAVDREDCEGVGVCDADVHDLVDPATASLAAARLAVTTPDDLADAVRELLGAEVVTVVPEDESNPGRDEAGHRAAFAVGDGRALVARRRWAPFLHQELARVDTLLALRAEVSTNLAGPAVATCADGAELVLRDATAGDTDAVILLHEHCSPSTLARRYRGSTGVLSPRRARELLSPAHGTSVVVVCGREVVALGQLIAAAGTPPEVRLLVEDGWQRNGVGTALLRRLSALAASRGHDELVVATGGDAAVAGRTATRAGLEVVEPAAADGYLRVALSR</sequence>
<dbReference type="InterPro" id="IPR000182">
    <property type="entry name" value="GNAT_dom"/>
</dbReference>
<dbReference type="Gene3D" id="3.40.630.30">
    <property type="match status" value="1"/>
</dbReference>
<keyword evidence="4" id="KW-0012">Acyltransferase</keyword>
<dbReference type="Proteomes" id="UP000317303">
    <property type="component" value="Unassembled WGS sequence"/>
</dbReference>
<reference evidence="4 5" key="1">
    <citation type="submission" date="2019-07" db="EMBL/GenBank/DDBJ databases">
        <title>R&amp;d 2014.</title>
        <authorList>
            <person name="Klenk H.-P."/>
        </authorList>
    </citation>
    <scope>NUCLEOTIDE SEQUENCE [LARGE SCALE GENOMIC DNA]</scope>
    <source>
        <strain evidence="4 5">DSM 43194</strain>
    </source>
</reference>
<evidence type="ECO:0000259" key="2">
    <source>
        <dbReference type="PROSITE" id="PS51186"/>
    </source>
</evidence>
<dbReference type="InterPro" id="IPR045865">
    <property type="entry name" value="ACT-like_dom_sf"/>
</dbReference>
<evidence type="ECO:0000313" key="4">
    <source>
        <dbReference type="EMBL" id="TWH20164.1"/>
    </source>
</evidence>
<keyword evidence="4" id="KW-0808">Transferase</keyword>
<dbReference type="GO" id="GO:0016747">
    <property type="term" value="F:acyltransferase activity, transferring groups other than amino-acyl groups"/>
    <property type="evidence" value="ECO:0007669"/>
    <property type="project" value="InterPro"/>
</dbReference>